<sequence length="127" mass="13014">MTTPDYFSLSFWRSALNHVIYGAAGGAMNMWVVGGIGSVDSDTHLSIPGWGVAAGALSGALLGFLLSLLGKAIPGTPETSFVPAAKTPPARKAPVKAPAKATTTADLKPPVKRAPAKRAPVKKPPVK</sequence>
<feature type="transmembrane region" description="Helical" evidence="2">
    <location>
        <begin position="47"/>
        <end position="69"/>
    </location>
</feature>
<evidence type="ECO:0000256" key="2">
    <source>
        <dbReference type="SAM" id="Phobius"/>
    </source>
</evidence>
<organism evidence="3 4">
    <name type="scientific">Mycobacterium malmoense</name>
    <dbReference type="NCBI Taxonomy" id="1780"/>
    <lineage>
        <taxon>Bacteria</taxon>
        <taxon>Bacillati</taxon>
        <taxon>Actinomycetota</taxon>
        <taxon>Actinomycetes</taxon>
        <taxon>Mycobacteriales</taxon>
        <taxon>Mycobacteriaceae</taxon>
        <taxon>Mycobacterium</taxon>
    </lineage>
</organism>
<dbReference type="Proteomes" id="UP000092683">
    <property type="component" value="Unassembled WGS sequence"/>
</dbReference>
<reference evidence="3 4" key="1">
    <citation type="submission" date="2016-06" db="EMBL/GenBank/DDBJ databases">
        <authorList>
            <person name="Kjaerup R.B."/>
            <person name="Dalgaard T.S."/>
            <person name="Juul-Madsen H.R."/>
        </authorList>
    </citation>
    <scope>NUCLEOTIDE SEQUENCE [LARGE SCALE GENOMIC DNA]</scope>
    <source>
        <strain evidence="3 4">E3012</strain>
    </source>
</reference>
<dbReference type="EMBL" id="MBEE01000285">
    <property type="protein sequence ID" value="OCB41885.1"/>
    <property type="molecule type" value="Genomic_DNA"/>
</dbReference>
<evidence type="ECO:0000313" key="3">
    <source>
        <dbReference type="EMBL" id="OCB41885.1"/>
    </source>
</evidence>
<evidence type="ECO:0000256" key="1">
    <source>
        <dbReference type="SAM" id="MobiDB-lite"/>
    </source>
</evidence>
<gene>
    <name evidence="3" type="ORF">A5677_00495</name>
</gene>
<dbReference type="RefSeq" id="WP_065484632.1">
    <property type="nucleotide sequence ID" value="NZ_MBEE01000285.1"/>
</dbReference>
<feature type="compositionally biased region" description="Low complexity" evidence="1">
    <location>
        <begin position="83"/>
        <end position="108"/>
    </location>
</feature>
<feature type="region of interest" description="Disordered" evidence="1">
    <location>
        <begin position="79"/>
        <end position="127"/>
    </location>
</feature>
<feature type="compositionally biased region" description="Basic residues" evidence="1">
    <location>
        <begin position="110"/>
        <end position="127"/>
    </location>
</feature>
<dbReference type="OrthoDB" id="9962340at2"/>
<dbReference type="AlphaFoldDB" id="A0A1B9CI67"/>
<keyword evidence="2" id="KW-0812">Transmembrane</keyword>
<comment type="caution">
    <text evidence="3">The sequence shown here is derived from an EMBL/GenBank/DDBJ whole genome shotgun (WGS) entry which is preliminary data.</text>
</comment>
<keyword evidence="2" id="KW-0472">Membrane</keyword>
<evidence type="ECO:0000313" key="4">
    <source>
        <dbReference type="Proteomes" id="UP000092683"/>
    </source>
</evidence>
<keyword evidence="2" id="KW-1133">Transmembrane helix</keyword>
<proteinExistence type="predicted"/>
<name>A0A1B9CI67_MYCMA</name>
<protein>
    <submittedName>
        <fullName evidence="3">Uncharacterized protein</fullName>
    </submittedName>
</protein>
<accession>A0A1B9CI67</accession>